<dbReference type="FunFam" id="3.90.930.12:FF:000004">
    <property type="entry name" value="60S ribosomal protein L9"/>
    <property type="match status" value="1"/>
</dbReference>
<dbReference type="Gene3D" id="3.90.930.12">
    <property type="entry name" value="Ribosomal protein L6, alpha-beta domain"/>
    <property type="match status" value="2"/>
</dbReference>
<evidence type="ECO:0000256" key="1">
    <source>
        <dbReference type="ARBA" id="ARBA00022730"/>
    </source>
</evidence>
<comment type="function">
    <text evidence="5">This protein binds to the 23S rRNA, and is important in its secondary structure. It is located near the subunit interface in the base of the L7/L12 stalk, and near the tRNA binding site of the peptidyltransferase center.</text>
</comment>
<dbReference type="SUPFAM" id="SSF56053">
    <property type="entry name" value="Ribosomal protein L6"/>
    <property type="match status" value="2"/>
</dbReference>
<dbReference type="GO" id="GO:0019843">
    <property type="term" value="F:rRNA binding"/>
    <property type="evidence" value="ECO:0007669"/>
    <property type="project" value="UniProtKB-UniRule"/>
</dbReference>
<dbReference type="HAMAP" id="MF_01365_A">
    <property type="entry name" value="Ribosomal_uL6_A"/>
    <property type="match status" value="1"/>
</dbReference>
<evidence type="ECO:0000256" key="3">
    <source>
        <dbReference type="ARBA" id="ARBA00022980"/>
    </source>
</evidence>
<dbReference type="KEGG" id="thg:TCELL_0342"/>
<dbReference type="FunCoup" id="I3TDC9">
    <property type="interactions" value="157"/>
</dbReference>
<keyword evidence="3 5" id="KW-0689">Ribosomal protein</keyword>
<keyword evidence="2 5" id="KW-0694">RNA-binding</keyword>
<dbReference type="GO" id="GO:0022625">
    <property type="term" value="C:cytosolic large ribosomal subunit"/>
    <property type="evidence" value="ECO:0007669"/>
    <property type="project" value="UniProtKB-UniRule"/>
</dbReference>
<dbReference type="HOGENOM" id="CLU_065464_0_0_2"/>
<organism evidence="7 8">
    <name type="scientific">Thermogladius calderae (strain DSM 22663 / VKM B-2946 / 1633)</name>
    <dbReference type="NCBI Taxonomy" id="1184251"/>
    <lineage>
        <taxon>Archaea</taxon>
        <taxon>Thermoproteota</taxon>
        <taxon>Thermoprotei</taxon>
        <taxon>Desulfurococcales</taxon>
        <taxon>Desulfurococcaceae</taxon>
        <taxon>Thermogladius</taxon>
    </lineage>
</organism>
<dbReference type="FunFam" id="3.90.930.12:FF:000008">
    <property type="entry name" value="50S ribosomal protein L6"/>
    <property type="match status" value="1"/>
</dbReference>
<keyword evidence="1 5" id="KW-0699">rRNA-binding</keyword>
<dbReference type="eggNOG" id="arCOG04090">
    <property type="taxonomic scope" value="Archaea"/>
</dbReference>
<evidence type="ECO:0000256" key="5">
    <source>
        <dbReference type="HAMAP-Rule" id="MF_01365"/>
    </source>
</evidence>
<dbReference type="NCBIfam" id="NF004037">
    <property type="entry name" value="PRK05518.1"/>
    <property type="match status" value="1"/>
</dbReference>
<dbReference type="InterPro" id="IPR000702">
    <property type="entry name" value="Ribosomal_uL6-like"/>
</dbReference>
<dbReference type="InParanoid" id="I3TDC9"/>
<sequence length="190" mass="21249">MVAMVKMIHYSSTVEVPEGVSVQVDGMRVKVRGPLGELERDFSHARGIVIRVEDGKVIVEGFYVDRKKKALVGTIAAHISNMITGVTKGFTYKLKIIYSHFPITVQVDEKNRVVRIKNFLGEKADRIAEIFGEKVKVKVSGEDIIVTGIDIEEVGQTAANIERATRIKDLDRRIFADGIYIYERGVGIEK</sequence>
<dbReference type="EMBL" id="CP003531">
    <property type="protein sequence ID" value="AFK50767.1"/>
    <property type="molecule type" value="Genomic_DNA"/>
</dbReference>
<comment type="similarity">
    <text evidence="5">Belongs to the universal ribosomal protein uL6 family.</text>
</comment>
<dbReference type="NCBIfam" id="TIGR03653">
    <property type="entry name" value="uL6_arch"/>
    <property type="match status" value="1"/>
</dbReference>
<dbReference type="STRING" id="1184251.TCELL_0342"/>
<proteinExistence type="inferred from homology"/>
<keyword evidence="4 5" id="KW-0687">Ribonucleoprotein</keyword>
<accession>I3TDC9</accession>
<evidence type="ECO:0000256" key="2">
    <source>
        <dbReference type="ARBA" id="ARBA00022884"/>
    </source>
</evidence>
<dbReference type="InterPro" id="IPR020040">
    <property type="entry name" value="Ribosomal_uL6_a/b-dom"/>
</dbReference>
<dbReference type="Pfam" id="PF00347">
    <property type="entry name" value="Ribosomal_L6"/>
    <property type="match status" value="2"/>
</dbReference>
<protein>
    <recommendedName>
        <fullName evidence="5">Large ribosomal subunit protein uL6</fullName>
    </recommendedName>
</protein>
<dbReference type="PANTHER" id="PTHR11655:SF16">
    <property type="entry name" value="60S RIBOSOMAL PROTEIN L9"/>
    <property type="match status" value="1"/>
</dbReference>
<feature type="domain" description="Large ribosomal subunit protein uL6 alpha-beta" evidence="6">
    <location>
        <begin position="16"/>
        <end position="89"/>
    </location>
</feature>
<evidence type="ECO:0000259" key="6">
    <source>
        <dbReference type="Pfam" id="PF00347"/>
    </source>
</evidence>
<dbReference type="AlphaFoldDB" id="I3TDC9"/>
<gene>
    <name evidence="5" type="primary">rpl6</name>
    <name evidence="7" type="ordered locus">TCELL_0342</name>
</gene>
<reference evidence="7 8" key="1">
    <citation type="journal article" date="2012" name="J. Bacteriol.">
        <title>Complete genome sequence of the hyperthermophilic cellulolytic Crenarchaeon 'Thermogladius cellulolyticus' 1633.</title>
        <authorList>
            <person name="Mardanov A.V."/>
            <person name="Kochetkova T.V."/>
            <person name="Beletsky A.V."/>
            <person name="Bonch-Osmolovskaya E.A."/>
            <person name="Ravin N.V."/>
            <person name="Skryabin K.G."/>
        </authorList>
    </citation>
    <scope>NUCLEOTIDE SEQUENCE [LARGE SCALE GENOMIC DNA]</scope>
    <source>
        <strain evidence="8">DSM 22663 / VKM B-2946 / 1633</strain>
    </source>
</reference>
<keyword evidence="8" id="KW-1185">Reference proteome</keyword>
<dbReference type="InterPro" id="IPR036789">
    <property type="entry name" value="Ribosomal_uL6-like_a/b-dom_sf"/>
</dbReference>
<evidence type="ECO:0000256" key="4">
    <source>
        <dbReference type="ARBA" id="ARBA00023274"/>
    </source>
</evidence>
<dbReference type="GO" id="GO:0003735">
    <property type="term" value="F:structural constituent of ribosome"/>
    <property type="evidence" value="ECO:0007669"/>
    <property type="project" value="UniProtKB-UniRule"/>
</dbReference>
<dbReference type="InterPro" id="IPR019907">
    <property type="entry name" value="Ribosomal_uL6_arc"/>
</dbReference>
<feature type="domain" description="Large ribosomal subunit protein uL6 alpha-beta" evidence="6">
    <location>
        <begin position="101"/>
        <end position="178"/>
    </location>
</feature>
<name>I3TDC9_THEC1</name>
<dbReference type="PIRSF" id="PIRSF002162">
    <property type="entry name" value="Ribosomal_L6"/>
    <property type="match status" value="1"/>
</dbReference>
<dbReference type="GO" id="GO:0002181">
    <property type="term" value="P:cytoplasmic translation"/>
    <property type="evidence" value="ECO:0007669"/>
    <property type="project" value="TreeGrafter"/>
</dbReference>
<evidence type="ECO:0000313" key="8">
    <source>
        <dbReference type="Proteomes" id="UP000005270"/>
    </source>
</evidence>
<evidence type="ECO:0000313" key="7">
    <source>
        <dbReference type="EMBL" id="AFK50767.1"/>
    </source>
</evidence>
<comment type="subunit">
    <text evidence="5">Part of the 50S ribosomal subunit.</text>
</comment>
<dbReference type="Proteomes" id="UP000005270">
    <property type="component" value="Chromosome"/>
</dbReference>
<dbReference type="PANTHER" id="PTHR11655">
    <property type="entry name" value="60S/50S RIBOSOMAL PROTEIN L6/L9"/>
    <property type="match status" value="1"/>
</dbReference>